<feature type="transmembrane region" description="Helical" evidence="1">
    <location>
        <begin position="61"/>
        <end position="79"/>
    </location>
</feature>
<keyword evidence="1" id="KW-1133">Transmembrane helix</keyword>
<dbReference type="Proteomes" id="UP000091820">
    <property type="component" value="Unassembled WGS sequence"/>
</dbReference>
<dbReference type="VEuPathDB" id="VectorBase:GBRI021112"/>
<reference evidence="3" key="1">
    <citation type="submission" date="2014-03" db="EMBL/GenBank/DDBJ databases">
        <authorList>
            <person name="Aksoy S."/>
            <person name="Warren W."/>
            <person name="Wilson R.K."/>
        </authorList>
    </citation>
    <scope>NUCLEOTIDE SEQUENCE [LARGE SCALE GENOMIC DNA]</scope>
    <source>
        <strain evidence="3">IAEA</strain>
    </source>
</reference>
<keyword evidence="1" id="KW-0472">Membrane</keyword>
<name>A0A1A9WIL3_9MUSC</name>
<organism evidence="2 3">
    <name type="scientific">Glossina brevipalpis</name>
    <dbReference type="NCBI Taxonomy" id="37001"/>
    <lineage>
        <taxon>Eukaryota</taxon>
        <taxon>Metazoa</taxon>
        <taxon>Ecdysozoa</taxon>
        <taxon>Arthropoda</taxon>
        <taxon>Hexapoda</taxon>
        <taxon>Insecta</taxon>
        <taxon>Pterygota</taxon>
        <taxon>Neoptera</taxon>
        <taxon>Endopterygota</taxon>
        <taxon>Diptera</taxon>
        <taxon>Brachycera</taxon>
        <taxon>Muscomorpha</taxon>
        <taxon>Hippoboscoidea</taxon>
        <taxon>Glossinidae</taxon>
        <taxon>Glossina</taxon>
    </lineage>
</organism>
<keyword evidence="1" id="KW-0812">Transmembrane</keyword>
<dbReference type="EnsemblMetazoa" id="GBRI021112-RA">
    <property type="protein sequence ID" value="GBRI021112-PA"/>
    <property type="gene ID" value="GBRI021112"/>
</dbReference>
<dbReference type="AlphaFoldDB" id="A0A1A9WIL3"/>
<evidence type="ECO:0000313" key="3">
    <source>
        <dbReference type="Proteomes" id="UP000091820"/>
    </source>
</evidence>
<keyword evidence="3" id="KW-1185">Reference proteome</keyword>
<evidence type="ECO:0000256" key="1">
    <source>
        <dbReference type="SAM" id="Phobius"/>
    </source>
</evidence>
<evidence type="ECO:0000313" key="2">
    <source>
        <dbReference type="EnsemblMetazoa" id="GBRI021112-PA"/>
    </source>
</evidence>
<reference evidence="2" key="2">
    <citation type="submission" date="2020-05" db="UniProtKB">
        <authorList>
            <consortium name="EnsemblMetazoa"/>
        </authorList>
    </citation>
    <scope>IDENTIFICATION</scope>
    <source>
        <strain evidence="2">IAEA</strain>
    </source>
</reference>
<accession>A0A1A9WIL3</accession>
<proteinExistence type="predicted"/>
<sequence length="106" mass="12024">MDDLYGEGYIIHEEKYLFDNCNAKNTMAYISRRNKIRILITIGSKDVCNDTYPREMLSSPLLVLLQHLTMFAFASLVVLHPDNNKKFAKVVVENPVLSFAIGADIS</sequence>
<protein>
    <submittedName>
        <fullName evidence="2">Uncharacterized protein</fullName>
    </submittedName>
</protein>